<dbReference type="RefSeq" id="WP_395509497.1">
    <property type="nucleotide sequence ID" value="NZ_JBBDHD010000021.1"/>
</dbReference>
<evidence type="ECO:0008006" key="3">
    <source>
        <dbReference type="Google" id="ProtNLM"/>
    </source>
</evidence>
<gene>
    <name evidence="1" type="ORF">WDV06_11140</name>
</gene>
<comment type="caution">
    <text evidence="1">The sequence shown here is derived from an EMBL/GenBank/DDBJ whole genome shotgun (WGS) entry which is preliminary data.</text>
</comment>
<proteinExistence type="predicted"/>
<organism evidence="1 2">
    <name type="scientific">Streptomyces racemochromogenes</name>
    <dbReference type="NCBI Taxonomy" id="67353"/>
    <lineage>
        <taxon>Bacteria</taxon>
        <taxon>Bacillati</taxon>
        <taxon>Actinomycetota</taxon>
        <taxon>Actinomycetes</taxon>
        <taxon>Kitasatosporales</taxon>
        <taxon>Streptomycetaceae</taxon>
        <taxon>Streptomyces</taxon>
    </lineage>
</organism>
<sequence length="173" mass="17545">MQGTQEAGGTMRVGAGRRALAVLAVATATACGAPFQDLGPLPERYAGPPLPADRAVADLTEAMAEAGVAVRRAPREASPIECHEVLTAEPPAAGADAALRAGFARARSGHGWQDAPRPTERTLSLRKADWTATTQLIGSTAAGQATSPVVITLLCDAAHSKAGAPTPPPTPTP</sequence>
<dbReference type="EMBL" id="JBBDHD010000021">
    <property type="protein sequence ID" value="MFH7595641.1"/>
    <property type="molecule type" value="Genomic_DNA"/>
</dbReference>
<evidence type="ECO:0000313" key="2">
    <source>
        <dbReference type="Proteomes" id="UP001610631"/>
    </source>
</evidence>
<evidence type="ECO:0000313" key="1">
    <source>
        <dbReference type="EMBL" id="MFH7595641.1"/>
    </source>
</evidence>
<dbReference type="Proteomes" id="UP001610631">
    <property type="component" value="Unassembled WGS sequence"/>
</dbReference>
<reference evidence="1 2" key="1">
    <citation type="submission" date="2024-03" db="EMBL/GenBank/DDBJ databases">
        <title>Whole genome sequencing of Streptomyces racemochromogenes, to identify antimicrobial biosynthetic gene clusters.</title>
        <authorList>
            <person name="Suryawanshi P."/>
            <person name="Krishnaraj P.U."/>
            <person name="Arun Y.P."/>
            <person name="Suryawanshi M.P."/>
            <person name="Rakshit O."/>
        </authorList>
    </citation>
    <scope>NUCLEOTIDE SEQUENCE [LARGE SCALE GENOMIC DNA]</scope>
    <source>
        <strain evidence="1 2">AUDT626</strain>
    </source>
</reference>
<name>A0ABW7PBA6_9ACTN</name>
<accession>A0ABW7PBA6</accession>
<keyword evidence="2" id="KW-1185">Reference proteome</keyword>
<protein>
    <recommendedName>
        <fullName evidence="3">Lipoprotein</fullName>
    </recommendedName>
</protein>